<dbReference type="AlphaFoldDB" id="A0AAV4MVS2"/>
<reference evidence="2 3" key="1">
    <citation type="submission" date="2021-06" db="EMBL/GenBank/DDBJ databases">
        <title>Caerostris extrusa draft genome.</title>
        <authorList>
            <person name="Kono N."/>
            <person name="Arakawa K."/>
        </authorList>
    </citation>
    <scope>NUCLEOTIDE SEQUENCE [LARGE SCALE GENOMIC DNA]</scope>
</reference>
<accession>A0AAV4MVS2</accession>
<evidence type="ECO:0000313" key="3">
    <source>
        <dbReference type="Proteomes" id="UP001054945"/>
    </source>
</evidence>
<feature type="region of interest" description="Disordered" evidence="1">
    <location>
        <begin position="225"/>
        <end position="271"/>
    </location>
</feature>
<gene>
    <name evidence="2" type="primary">AVEN_24375_1</name>
    <name evidence="2" type="ORF">CEXT_607791</name>
</gene>
<dbReference type="Proteomes" id="UP001054945">
    <property type="component" value="Unassembled WGS sequence"/>
</dbReference>
<protein>
    <submittedName>
        <fullName evidence="2">Uncharacterized protein</fullName>
    </submittedName>
</protein>
<comment type="caution">
    <text evidence="2">The sequence shown here is derived from an EMBL/GenBank/DDBJ whole genome shotgun (WGS) entry which is preliminary data.</text>
</comment>
<organism evidence="2 3">
    <name type="scientific">Caerostris extrusa</name>
    <name type="common">Bark spider</name>
    <name type="synonym">Caerostris bankana</name>
    <dbReference type="NCBI Taxonomy" id="172846"/>
    <lineage>
        <taxon>Eukaryota</taxon>
        <taxon>Metazoa</taxon>
        <taxon>Ecdysozoa</taxon>
        <taxon>Arthropoda</taxon>
        <taxon>Chelicerata</taxon>
        <taxon>Arachnida</taxon>
        <taxon>Araneae</taxon>
        <taxon>Araneomorphae</taxon>
        <taxon>Entelegynae</taxon>
        <taxon>Araneoidea</taxon>
        <taxon>Araneidae</taxon>
        <taxon>Caerostris</taxon>
    </lineage>
</organism>
<feature type="compositionally biased region" description="Basic and acidic residues" evidence="1">
    <location>
        <begin position="257"/>
        <end position="271"/>
    </location>
</feature>
<sequence length="271" mass="31535">MHDDPKKNRVFTTQDHSLVIRRVRPHDGAYYFCYDVEDKVEAQRLIFYLTKNNSLMCSMRTKKPYNVKLHLLFYFSHPTKCLRSSSIKNARRFQQRNSQMVETVSEHKKIQIFVKIQVLCGMGTLEQMRRVRQSGPKKRIGECRLQKFVKAQMETEGKTVKADFPVVGVGCHSVLLDVIPVAKKILYKIPNLVMIEKCEVSCTVKDESFHEKFFLEEAVSENKEKLKSVSPTISAETKQGPRRNLPHSLLSRGKHRYSSEVEVQRKNNESR</sequence>
<evidence type="ECO:0000313" key="2">
    <source>
        <dbReference type="EMBL" id="GIX76468.1"/>
    </source>
</evidence>
<keyword evidence="3" id="KW-1185">Reference proteome</keyword>
<name>A0AAV4MVS2_CAEEX</name>
<dbReference type="EMBL" id="BPLR01002665">
    <property type="protein sequence ID" value="GIX76468.1"/>
    <property type="molecule type" value="Genomic_DNA"/>
</dbReference>
<evidence type="ECO:0000256" key="1">
    <source>
        <dbReference type="SAM" id="MobiDB-lite"/>
    </source>
</evidence>
<proteinExistence type="predicted"/>